<dbReference type="PROSITE" id="PS50928">
    <property type="entry name" value="ABC_TM1"/>
    <property type="match status" value="1"/>
</dbReference>
<comment type="subcellular location">
    <subcellularLocation>
        <location evidence="1 8">Cell membrane</location>
        <topology evidence="1 8">Multi-pass membrane protein</topology>
    </subcellularLocation>
</comment>
<sequence length="237" mass="27166">MEPRVIVLLRSMDLKRTFLLGREKMDYVIEIMPALLSGSLMTLKIFFWTIILAFPLGILVALGEMSKFKPLRYLVEFYVWIMRGTPLLLQLIFVFYGLPLLQIVFARYQAALFAFVLNYAAYFAEIFRGGFQSIDPGQFEAAQVLRLSRFQIMRKIIIPQVLKIVLPSIGNEVINLVKDSSLVYVIGLGDLLRAGNVAMARDVTLLPLVLVAIIYLALISLCTLMQKRIEKHYSYYR</sequence>
<proteinExistence type="inferred from homology"/>
<evidence type="ECO:0000256" key="5">
    <source>
        <dbReference type="ARBA" id="ARBA00022970"/>
    </source>
</evidence>
<comment type="caution">
    <text evidence="10">The sequence shown here is derived from an EMBL/GenBank/DDBJ whole genome shotgun (WGS) entry which is preliminary data.</text>
</comment>
<dbReference type="InterPro" id="IPR035906">
    <property type="entry name" value="MetI-like_sf"/>
</dbReference>
<feature type="domain" description="ABC transmembrane type-1" evidence="9">
    <location>
        <begin position="39"/>
        <end position="226"/>
    </location>
</feature>
<evidence type="ECO:0000256" key="8">
    <source>
        <dbReference type="RuleBase" id="RU363032"/>
    </source>
</evidence>
<dbReference type="NCBIfam" id="TIGR01726">
    <property type="entry name" value="HEQRo_perm_3TM"/>
    <property type="match status" value="1"/>
</dbReference>
<feature type="transmembrane region" description="Helical" evidence="8">
    <location>
        <begin position="205"/>
        <end position="225"/>
    </location>
</feature>
<name>A0ABR5PV84_9LACO</name>
<accession>A0ABR5PV84</accession>
<dbReference type="Gene3D" id="1.10.3720.10">
    <property type="entry name" value="MetI-like"/>
    <property type="match status" value="1"/>
</dbReference>
<keyword evidence="2 8" id="KW-0813">Transport</keyword>
<feature type="transmembrane region" description="Helical" evidence="8">
    <location>
        <begin position="104"/>
        <end position="124"/>
    </location>
</feature>
<reference evidence="10 11" key="1">
    <citation type="journal article" date="2015" name="Genome Announc.">
        <title>Expanding the biotechnology potential of lactobacilli through comparative genomics of 213 strains and associated genera.</title>
        <authorList>
            <person name="Sun Z."/>
            <person name="Harris H.M."/>
            <person name="McCann A."/>
            <person name="Guo C."/>
            <person name="Argimon S."/>
            <person name="Zhang W."/>
            <person name="Yang X."/>
            <person name="Jeffery I.B."/>
            <person name="Cooney J.C."/>
            <person name="Kagawa T.F."/>
            <person name="Liu W."/>
            <person name="Song Y."/>
            <person name="Salvetti E."/>
            <person name="Wrobel A."/>
            <person name="Rasinkangas P."/>
            <person name="Parkhill J."/>
            <person name="Rea M.C."/>
            <person name="O'Sullivan O."/>
            <person name="Ritari J."/>
            <person name="Douillard F.P."/>
            <person name="Paul Ross R."/>
            <person name="Yang R."/>
            <person name="Briner A.E."/>
            <person name="Felis G.E."/>
            <person name="de Vos W.M."/>
            <person name="Barrangou R."/>
            <person name="Klaenhammer T.R."/>
            <person name="Caufield P.W."/>
            <person name="Cui Y."/>
            <person name="Zhang H."/>
            <person name="O'Toole P.W."/>
        </authorList>
    </citation>
    <scope>NUCLEOTIDE SEQUENCE [LARGE SCALE GENOMIC DNA]</scope>
    <source>
        <strain evidence="10 11">DSM 23908</strain>
    </source>
</reference>
<evidence type="ECO:0000256" key="1">
    <source>
        <dbReference type="ARBA" id="ARBA00004651"/>
    </source>
</evidence>
<dbReference type="PANTHER" id="PTHR30614">
    <property type="entry name" value="MEMBRANE COMPONENT OF AMINO ACID ABC TRANSPORTER"/>
    <property type="match status" value="1"/>
</dbReference>
<keyword evidence="3" id="KW-1003">Cell membrane</keyword>
<feature type="transmembrane region" description="Helical" evidence="8">
    <location>
        <begin position="77"/>
        <end position="98"/>
    </location>
</feature>
<protein>
    <submittedName>
        <fullName evidence="10">Amino acid ABC superfamily ATP binding cassette transporter, membrane protein</fullName>
    </submittedName>
</protein>
<gene>
    <name evidence="10" type="ORF">FC38_GL000356</name>
</gene>
<organism evidence="10 11">
    <name type="scientific">Lactobacillus gigeriorum DSM 23908 = CRBIP 24.85</name>
    <dbReference type="NCBI Taxonomy" id="1423751"/>
    <lineage>
        <taxon>Bacteria</taxon>
        <taxon>Bacillati</taxon>
        <taxon>Bacillota</taxon>
        <taxon>Bacilli</taxon>
        <taxon>Lactobacillales</taxon>
        <taxon>Lactobacillaceae</taxon>
        <taxon>Lactobacillus</taxon>
    </lineage>
</organism>
<evidence type="ECO:0000256" key="3">
    <source>
        <dbReference type="ARBA" id="ARBA00022475"/>
    </source>
</evidence>
<keyword evidence="11" id="KW-1185">Reference proteome</keyword>
<evidence type="ECO:0000256" key="2">
    <source>
        <dbReference type="ARBA" id="ARBA00022448"/>
    </source>
</evidence>
<dbReference type="PANTHER" id="PTHR30614:SF0">
    <property type="entry name" value="L-CYSTINE TRANSPORT SYSTEM PERMEASE PROTEIN TCYL"/>
    <property type="match status" value="1"/>
</dbReference>
<dbReference type="SUPFAM" id="SSF161098">
    <property type="entry name" value="MetI-like"/>
    <property type="match status" value="1"/>
</dbReference>
<evidence type="ECO:0000313" key="10">
    <source>
        <dbReference type="EMBL" id="KRN12258.1"/>
    </source>
</evidence>
<keyword evidence="5" id="KW-0029">Amino-acid transport</keyword>
<dbReference type="InterPro" id="IPR000515">
    <property type="entry name" value="MetI-like"/>
</dbReference>
<dbReference type="InterPro" id="IPR043429">
    <property type="entry name" value="ArtM/GltK/GlnP/TcyL/YhdX-like"/>
</dbReference>
<feature type="transmembrane region" description="Helical" evidence="8">
    <location>
        <begin position="45"/>
        <end position="65"/>
    </location>
</feature>
<dbReference type="EMBL" id="AYZO01000013">
    <property type="protein sequence ID" value="KRN12258.1"/>
    <property type="molecule type" value="Genomic_DNA"/>
</dbReference>
<keyword evidence="7 8" id="KW-0472">Membrane</keyword>
<dbReference type="InterPro" id="IPR010065">
    <property type="entry name" value="AA_ABC_transptr_permease_3TM"/>
</dbReference>
<evidence type="ECO:0000259" key="9">
    <source>
        <dbReference type="PROSITE" id="PS50928"/>
    </source>
</evidence>
<keyword evidence="4 8" id="KW-0812">Transmembrane</keyword>
<comment type="similarity">
    <text evidence="8">Belongs to the binding-protein-dependent transport system permease family.</text>
</comment>
<evidence type="ECO:0000256" key="6">
    <source>
        <dbReference type="ARBA" id="ARBA00022989"/>
    </source>
</evidence>
<dbReference type="CDD" id="cd06261">
    <property type="entry name" value="TM_PBP2"/>
    <property type="match status" value="1"/>
</dbReference>
<evidence type="ECO:0000256" key="4">
    <source>
        <dbReference type="ARBA" id="ARBA00022692"/>
    </source>
</evidence>
<evidence type="ECO:0000313" key="11">
    <source>
        <dbReference type="Proteomes" id="UP000051521"/>
    </source>
</evidence>
<evidence type="ECO:0000256" key="7">
    <source>
        <dbReference type="ARBA" id="ARBA00023136"/>
    </source>
</evidence>
<dbReference type="Pfam" id="PF00528">
    <property type="entry name" value="BPD_transp_1"/>
    <property type="match status" value="1"/>
</dbReference>
<dbReference type="Proteomes" id="UP000051521">
    <property type="component" value="Unassembled WGS sequence"/>
</dbReference>
<keyword evidence="6 8" id="KW-1133">Transmembrane helix</keyword>